<dbReference type="InterPro" id="IPR011051">
    <property type="entry name" value="RmlC_Cupin_sf"/>
</dbReference>
<keyword evidence="4" id="KW-1185">Reference proteome</keyword>
<evidence type="ECO:0000256" key="1">
    <source>
        <dbReference type="SAM" id="MobiDB-lite"/>
    </source>
</evidence>
<dbReference type="Pfam" id="PF07883">
    <property type="entry name" value="Cupin_2"/>
    <property type="match status" value="1"/>
</dbReference>
<dbReference type="InterPro" id="IPR014710">
    <property type="entry name" value="RmlC-like_jellyroll"/>
</dbReference>
<accession>A0A1H6K797</accession>
<proteinExistence type="predicted"/>
<dbReference type="Gene3D" id="2.60.120.10">
    <property type="entry name" value="Jelly Rolls"/>
    <property type="match status" value="1"/>
</dbReference>
<evidence type="ECO:0000313" key="4">
    <source>
        <dbReference type="Proteomes" id="UP000199215"/>
    </source>
</evidence>
<dbReference type="OrthoDB" id="186771at2157"/>
<dbReference type="InterPro" id="IPR013096">
    <property type="entry name" value="Cupin_2"/>
</dbReference>
<feature type="domain" description="Cupin type-2" evidence="2">
    <location>
        <begin position="35"/>
        <end position="99"/>
    </location>
</feature>
<evidence type="ECO:0000313" key="3">
    <source>
        <dbReference type="EMBL" id="SEH67329.1"/>
    </source>
</evidence>
<dbReference type="AlphaFoldDB" id="A0A1H6K797"/>
<dbReference type="SUPFAM" id="SSF51182">
    <property type="entry name" value="RmlC-like cupins"/>
    <property type="match status" value="1"/>
</dbReference>
<dbReference type="EMBL" id="FNWU01000028">
    <property type="protein sequence ID" value="SEH67329.1"/>
    <property type="molecule type" value="Genomic_DNA"/>
</dbReference>
<name>A0A1H6K797_9EURY</name>
<gene>
    <name evidence="3" type="ORF">SAMN05192561_1286</name>
</gene>
<feature type="region of interest" description="Disordered" evidence="1">
    <location>
        <begin position="100"/>
        <end position="133"/>
    </location>
</feature>
<dbReference type="STRING" id="1267564.SAMN05192561_1286"/>
<dbReference type="Proteomes" id="UP000199215">
    <property type="component" value="Unassembled WGS sequence"/>
</dbReference>
<dbReference type="PANTHER" id="PTHR37694:SF1">
    <property type="entry name" value="SLR8022 PROTEIN"/>
    <property type="match status" value="1"/>
</dbReference>
<organism evidence="3 4">
    <name type="scientific">Halopenitus malekzadehii</name>
    <dbReference type="NCBI Taxonomy" id="1267564"/>
    <lineage>
        <taxon>Archaea</taxon>
        <taxon>Methanobacteriati</taxon>
        <taxon>Methanobacteriota</taxon>
        <taxon>Stenosarchaea group</taxon>
        <taxon>Halobacteria</taxon>
        <taxon>Halobacteriales</taxon>
        <taxon>Haloferacaceae</taxon>
        <taxon>Halopenitus</taxon>
    </lineage>
</organism>
<dbReference type="RefSeq" id="WP_092818022.1">
    <property type="nucleotide sequence ID" value="NZ_FNWU01000028.1"/>
</dbReference>
<dbReference type="PANTHER" id="PTHR37694">
    <property type="entry name" value="SLR8022 PROTEIN"/>
    <property type="match status" value="1"/>
</dbReference>
<sequence>MPAIDFDAERTYEDERFSAQEVFRTDRSKVVCGYFEPGQFIPVHAPASDVVISVRAGTGIIREDEKTHRVSPGDIVVIEAGTPRGIRADEAERLEVLFVTAPPPSDAEHEPVREGIQRGEFDPTGATTSGDGD</sequence>
<evidence type="ECO:0000259" key="2">
    <source>
        <dbReference type="Pfam" id="PF07883"/>
    </source>
</evidence>
<feature type="compositionally biased region" description="Basic and acidic residues" evidence="1">
    <location>
        <begin position="106"/>
        <end position="121"/>
    </location>
</feature>
<protein>
    <submittedName>
        <fullName evidence="3">Cupin domain-containing protein</fullName>
    </submittedName>
</protein>
<reference evidence="3 4" key="1">
    <citation type="submission" date="2016-10" db="EMBL/GenBank/DDBJ databases">
        <authorList>
            <person name="de Groot N.N."/>
        </authorList>
    </citation>
    <scope>NUCLEOTIDE SEQUENCE [LARGE SCALE GENOMIC DNA]</scope>
    <source>
        <strain evidence="3 4">IBRC-M10418</strain>
    </source>
</reference>